<evidence type="ECO:0000313" key="1">
    <source>
        <dbReference type="EMBL" id="SEC16309.1"/>
    </source>
</evidence>
<name>A0A1H4Q9Q9_9BRAD</name>
<dbReference type="InterPro" id="IPR015421">
    <property type="entry name" value="PyrdxlP-dep_Trfase_major"/>
</dbReference>
<sequence>MRRENMSTLSASLRLQAVEAPISQDRSRSAAAMAELFGPLDGLLRGGGDPRLDIDPTSGANEYGCQPFPCPGTLSFASSTATSISARAYARAADARDSLMRSAIAIGIDGAFEARIEAMRDELKAHLGISGTRADVIFAPSGTDAQLHALFLTRALRGPALTTVIVAADQTGSGTADTARGHHFRTATANGVRVRKGEPIAGLAHSVASVALPLFDDGGDFRPQTETDSRVLSAIEKLVASGSNVLFQVMDSSKLGWRAPSEACLEEISVRWPQQVQVVVDACQMRLGRPRLRKYLDRGYLVIVTGSKFFAGPPFSGALLVPAVLSKALDAVPAIASGLREYSSRSDWPMQWSALRARFPVRINFGQWLRWEAALEEIRAYYSVPDEFRLLALTTFRTGVERIIASSPLLRPLPPQQKPEGAGADDEELAQTTIFPFAIRRGDRLLSPSDCRKIYRGLARDALDAVSASGRGCAPEIAAKPCLIGQPVALNEVEQGPVAALRISASARLVTETWSLDLDTAHDNLQRELGHVGAIVSKIEWLLAHLDGLNVMETPHAS</sequence>
<dbReference type="Proteomes" id="UP000183208">
    <property type="component" value="Unassembled WGS sequence"/>
</dbReference>
<accession>A0A1H4Q9Q9</accession>
<dbReference type="EMBL" id="FNTI01000001">
    <property type="protein sequence ID" value="SEC16309.1"/>
    <property type="molecule type" value="Genomic_DNA"/>
</dbReference>
<organism evidence="1 2">
    <name type="scientific">Bradyrhizobium lablabi</name>
    <dbReference type="NCBI Taxonomy" id="722472"/>
    <lineage>
        <taxon>Bacteria</taxon>
        <taxon>Pseudomonadati</taxon>
        <taxon>Pseudomonadota</taxon>
        <taxon>Alphaproteobacteria</taxon>
        <taxon>Hyphomicrobiales</taxon>
        <taxon>Nitrobacteraceae</taxon>
        <taxon>Bradyrhizobium</taxon>
    </lineage>
</organism>
<reference evidence="1 2" key="1">
    <citation type="submission" date="2016-10" db="EMBL/GenBank/DDBJ databases">
        <authorList>
            <person name="de Groot N.N."/>
        </authorList>
    </citation>
    <scope>NUCLEOTIDE SEQUENCE [LARGE SCALE GENOMIC DNA]</scope>
    <source>
        <strain evidence="1 2">GAS522</strain>
    </source>
</reference>
<protein>
    <submittedName>
        <fullName evidence="1">Uncharacterized protein</fullName>
    </submittedName>
</protein>
<dbReference type="SUPFAM" id="SSF53383">
    <property type="entry name" value="PLP-dependent transferases"/>
    <property type="match status" value="1"/>
</dbReference>
<gene>
    <name evidence="1" type="ORF">SAMN05444171_0790</name>
</gene>
<dbReference type="AlphaFoldDB" id="A0A1H4Q9Q9"/>
<dbReference type="Gene3D" id="3.40.640.10">
    <property type="entry name" value="Type I PLP-dependent aspartate aminotransferase-like (Major domain)"/>
    <property type="match status" value="1"/>
</dbReference>
<evidence type="ECO:0000313" key="2">
    <source>
        <dbReference type="Proteomes" id="UP000183208"/>
    </source>
</evidence>
<proteinExistence type="predicted"/>
<dbReference type="InterPro" id="IPR015424">
    <property type="entry name" value="PyrdxlP-dep_Trfase"/>
</dbReference>